<protein>
    <recommendedName>
        <fullName evidence="7">Cytochrome b561 bacterial/Ni-hydrogenase domain-containing protein</fullName>
    </recommendedName>
</protein>
<evidence type="ECO:0000256" key="1">
    <source>
        <dbReference type="ARBA" id="ARBA00004651"/>
    </source>
</evidence>
<dbReference type="Gene3D" id="1.20.950.20">
    <property type="entry name" value="Transmembrane di-heme cytochromes, Chain C"/>
    <property type="match status" value="2"/>
</dbReference>
<gene>
    <name evidence="8" type="ORF">GCM10017771_75650</name>
</gene>
<reference evidence="8" key="2">
    <citation type="submission" date="2020-09" db="EMBL/GenBank/DDBJ databases">
        <authorList>
            <person name="Sun Q."/>
            <person name="Zhou Y."/>
        </authorList>
    </citation>
    <scope>NUCLEOTIDE SEQUENCE</scope>
    <source>
        <strain evidence="8">CGMCC 4.7403</strain>
    </source>
</reference>
<evidence type="ECO:0000256" key="6">
    <source>
        <dbReference type="SAM" id="Phobius"/>
    </source>
</evidence>
<organism evidence="8 9">
    <name type="scientific">Streptomyces capitiformicae</name>
    <dbReference type="NCBI Taxonomy" id="2014920"/>
    <lineage>
        <taxon>Bacteria</taxon>
        <taxon>Bacillati</taxon>
        <taxon>Actinomycetota</taxon>
        <taxon>Actinomycetes</taxon>
        <taxon>Kitasatosporales</taxon>
        <taxon>Streptomycetaceae</taxon>
        <taxon>Streptomyces</taxon>
    </lineage>
</organism>
<proteinExistence type="predicted"/>
<keyword evidence="3 6" id="KW-0812">Transmembrane</keyword>
<comment type="caution">
    <text evidence="8">The sequence shown here is derived from an EMBL/GenBank/DDBJ whole genome shotgun (WGS) entry which is preliminary data.</text>
</comment>
<evidence type="ECO:0000259" key="7">
    <source>
        <dbReference type="Pfam" id="PF01292"/>
    </source>
</evidence>
<dbReference type="GO" id="GO:0005886">
    <property type="term" value="C:plasma membrane"/>
    <property type="evidence" value="ECO:0007669"/>
    <property type="project" value="UniProtKB-SubCell"/>
</dbReference>
<evidence type="ECO:0000313" key="8">
    <source>
        <dbReference type="EMBL" id="GHE53303.1"/>
    </source>
</evidence>
<name>A0A919DJ96_9ACTN</name>
<evidence type="ECO:0000313" key="9">
    <source>
        <dbReference type="Proteomes" id="UP000603227"/>
    </source>
</evidence>
<dbReference type="InterPro" id="IPR016174">
    <property type="entry name" value="Di-haem_cyt_TM"/>
</dbReference>
<evidence type="ECO:0000256" key="3">
    <source>
        <dbReference type="ARBA" id="ARBA00022692"/>
    </source>
</evidence>
<keyword evidence="2" id="KW-1003">Cell membrane</keyword>
<dbReference type="Pfam" id="PF01292">
    <property type="entry name" value="Ni_hydr_CYTB"/>
    <property type="match status" value="1"/>
</dbReference>
<dbReference type="Proteomes" id="UP000603227">
    <property type="component" value="Unassembled WGS sequence"/>
</dbReference>
<evidence type="ECO:0000256" key="4">
    <source>
        <dbReference type="ARBA" id="ARBA00022989"/>
    </source>
</evidence>
<dbReference type="InterPro" id="IPR011577">
    <property type="entry name" value="Cyt_b561_bac/Ni-Hgenase"/>
</dbReference>
<dbReference type="SUPFAM" id="SSF81342">
    <property type="entry name" value="Transmembrane di-heme cytochromes"/>
    <property type="match status" value="2"/>
</dbReference>
<dbReference type="GO" id="GO:0022904">
    <property type="term" value="P:respiratory electron transport chain"/>
    <property type="evidence" value="ECO:0007669"/>
    <property type="project" value="InterPro"/>
</dbReference>
<reference evidence="8" key="1">
    <citation type="journal article" date="2014" name="Int. J. Syst. Evol. Microbiol.">
        <title>Complete genome sequence of Corynebacterium casei LMG S-19264T (=DSM 44701T), isolated from a smear-ripened cheese.</title>
        <authorList>
            <consortium name="US DOE Joint Genome Institute (JGI-PGF)"/>
            <person name="Walter F."/>
            <person name="Albersmeier A."/>
            <person name="Kalinowski J."/>
            <person name="Ruckert C."/>
        </authorList>
    </citation>
    <scope>NUCLEOTIDE SEQUENCE</scope>
    <source>
        <strain evidence="8">CGMCC 4.7403</strain>
    </source>
</reference>
<feature type="transmembrane region" description="Helical" evidence="6">
    <location>
        <begin position="182"/>
        <end position="201"/>
    </location>
</feature>
<keyword evidence="9" id="KW-1185">Reference proteome</keyword>
<evidence type="ECO:0000256" key="5">
    <source>
        <dbReference type="ARBA" id="ARBA00023136"/>
    </source>
</evidence>
<dbReference type="EMBL" id="BNAT01000039">
    <property type="protein sequence ID" value="GHE53303.1"/>
    <property type="molecule type" value="Genomic_DNA"/>
</dbReference>
<sequence>MNQRLEAQPVASGTRVRRFTPAERWIHRTTAALMGVCVATAACLYVPALAELVGRRALVVTLHKWTGLLLPLPVLAGLASRTFRADVGRLNRWGPHDRLWLRAARCRVPGLGPCRHTPGCLTTPFTHAGRTGRKPKYIQYEGFHPARPEHAPDTVRPALRADDGSVATGPRPAAKFNAGQKLYAAWIAGATLVMLATGLMMWFTHLTPLMWRTSATFVHDWLALTIGIVLAGHIGMALGDPEARRGLRTGLVSREWADREHPLWRP</sequence>
<keyword evidence="5 6" id="KW-0472">Membrane</keyword>
<feature type="transmembrane region" description="Helical" evidence="6">
    <location>
        <begin position="25"/>
        <end position="50"/>
    </location>
</feature>
<feature type="transmembrane region" description="Helical" evidence="6">
    <location>
        <begin position="221"/>
        <end position="239"/>
    </location>
</feature>
<evidence type="ECO:0000256" key="2">
    <source>
        <dbReference type="ARBA" id="ARBA00022475"/>
    </source>
</evidence>
<dbReference type="RefSeq" id="WP_189786964.1">
    <property type="nucleotide sequence ID" value="NZ_BNAT01000039.1"/>
</dbReference>
<feature type="domain" description="Cytochrome b561 bacterial/Ni-hydrogenase" evidence="7">
    <location>
        <begin position="167"/>
        <end position="238"/>
    </location>
</feature>
<dbReference type="AlphaFoldDB" id="A0A919DJ96"/>
<feature type="transmembrane region" description="Helical" evidence="6">
    <location>
        <begin position="62"/>
        <end position="83"/>
    </location>
</feature>
<comment type="subcellular location">
    <subcellularLocation>
        <location evidence="1">Cell membrane</location>
        <topology evidence="1">Multi-pass membrane protein</topology>
    </subcellularLocation>
</comment>
<dbReference type="GO" id="GO:0009055">
    <property type="term" value="F:electron transfer activity"/>
    <property type="evidence" value="ECO:0007669"/>
    <property type="project" value="InterPro"/>
</dbReference>
<accession>A0A919DJ96</accession>
<keyword evidence="4 6" id="KW-1133">Transmembrane helix</keyword>